<dbReference type="InterPro" id="IPR051159">
    <property type="entry name" value="Hexapeptide_acetyltransf"/>
</dbReference>
<organism evidence="3 4">
    <name type="scientific">Aliiroseovarius crassostreae</name>
    <dbReference type="NCBI Taxonomy" id="154981"/>
    <lineage>
        <taxon>Bacteria</taxon>
        <taxon>Pseudomonadati</taxon>
        <taxon>Pseudomonadota</taxon>
        <taxon>Alphaproteobacteria</taxon>
        <taxon>Rhodobacterales</taxon>
        <taxon>Paracoccaceae</taxon>
        <taxon>Aliiroseovarius</taxon>
    </lineage>
</organism>
<dbReference type="OrthoDB" id="9815592at2"/>
<accession>A0A0N8IAY6</accession>
<evidence type="ECO:0000256" key="2">
    <source>
        <dbReference type="ARBA" id="ARBA00022679"/>
    </source>
</evidence>
<evidence type="ECO:0000313" key="4">
    <source>
        <dbReference type="Proteomes" id="UP000050471"/>
    </source>
</evidence>
<dbReference type="GO" id="GO:0008374">
    <property type="term" value="F:O-acyltransferase activity"/>
    <property type="evidence" value="ECO:0007669"/>
    <property type="project" value="TreeGrafter"/>
</dbReference>
<dbReference type="EMBL" id="LKBA01000025">
    <property type="protein sequence ID" value="KPN61611.1"/>
    <property type="molecule type" value="Genomic_DNA"/>
</dbReference>
<evidence type="ECO:0000256" key="1">
    <source>
        <dbReference type="ARBA" id="ARBA00007274"/>
    </source>
</evidence>
<gene>
    <name evidence="3" type="ORF">AKJ29_03070</name>
</gene>
<dbReference type="SUPFAM" id="SSF51161">
    <property type="entry name" value="Trimeric LpxA-like enzymes"/>
    <property type="match status" value="1"/>
</dbReference>
<dbReference type="Proteomes" id="UP000050471">
    <property type="component" value="Unassembled WGS sequence"/>
</dbReference>
<dbReference type="STRING" id="154981.AKJ29_03070"/>
<keyword evidence="2 3" id="KW-0808">Transferase</keyword>
<sequence length="180" mass="19720">MARRDAPCFPLRHRLLRLVWMIVWRLFASWTPPQLAGWRRFLLRAFGAKIHPTAMVRGGAKIWYPPNLEMAAFSMMAGGVNCYNMERIALGEGAIVSQGAYLCGGTHDYTLATRPLVTRPITIGAHVWVASEAFIGPGVTVPEGCVIAARAVVSGKLSPWGVYAGNPAVRIRDRVFDVSA</sequence>
<dbReference type="Gene3D" id="2.160.10.10">
    <property type="entry name" value="Hexapeptide repeat proteins"/>
    <property type="match status" value="1"/>
</dbReference>
<dbReference type="AlphaFoldDB" id="A0A0N8IAY6"/>
<proteinExistence type="inferred from homology"/>
<reference evidence="3 4" key="1">
    <citation type="submission" date="2015-09" db="EMBL/GenBank/DDBJ databases">
        <title>Draft genome sequence of Aliiroseovarius crassostreae CV919-312TSm, the causative agent of Roseovarius Oyster Disease (formerly Juvenile Oyster Disease).</title>
        <authorList>
            <person name="Kessner L."/>
            <person name="Spinard E."/>
            <person name="Nelson D."/>
        </authorList>
    </citation>
    <scope>NUCLEOTIDE SEQUENCE [LARGE SCALE GENOMIC DNA]</scope>
    <source>
        <strain evidence="3 4">CV919-312</strain>
    </source>
</reference>
<comment type="similarity">
    <text evidence="1">Belongs to the transferase hexapeptide repeat family.</text>
</comment>
<keyword evidence="4" id="KW-1185">Reference proteome</keyword>
<evidence type="ECO:0000313" key="3">
    <source>
        <dbReference type="EMBL" id="KPN61611.1"/>
    </source>
</evidence>
<comment type="caution">
    <text evidence="3">The sequence shown here is derived from an EMBL/GenBank/DDBJ whole genome shotgun (WGS) entry which is preliminary data.</text>
</comment>
<dbReference type="PANTHER" id="PTHR23416:SF23">
    <property type="entry name" value="ACETYLTRANSFERASE C18B11.09C-RELATED"/>
    <property type="match status" value="1"/>
</dbReference>
<dbReference type="CDD" id="cd05825">
    <property type="entry name" value="LbH_wcaF_like"/>
    <property type="match status" value="1"/>
</dbReference>
<protein>
    <submittedName>
        <fullName evidence="3">Acetyltransferase</fullName>
    </submittedName>
</protein>
<dbReference type="GO" id="GO:0005829">
    <property type="term" value="C:cytosol"/>
    <property type="evidence" value="ECO:0007669"/>
    <property type="project" value="TreeGrafter"/>
</dbReference>
<name>A0A0N8IAY6_9RHOB</name>
<dbReference type="RefSeq" id="WP_055192942.1">
    <property type="nucleotide sequence ID" value="NZ_LKBA01000025.1"/>
</dbReference>
<dbReference type="PANTHER" id="PTHR23416">
    <property type="entry name" value="SIALIC ACID SYNTHASE-RELATED"/>
    <property type="match status" value="1"/>
</dbReference>
<dbReference type="InterPro" id="IPR011004">
    <property type="entry name" value="Trimer_LpxA-like_sf"/>
</dbReference>